<dbReference type="Pfam" id="PF17836">
    <property type="entry name" value="PglD_N"/>
    <property type="match status" value="1"/>
</dbReference>
<dbReference type="HOGENOM" id="CLU_081811_2_0_10"/>
<dbReference type="SUPFAM" id="SSF51161">
    <property type="entry name" value="Trimeric LpxA-like enzymes"/>
    <property type="match status" value="1"/>
</dbReference>
<protein>
    <submittedName>
        <fullName evidence="5">Hexapeptide repeat-containing protein acetyltransferase</fullName>
    </submittedName>
</protein>
<dbReference type="Pfam" id="PF00132">
    <property type="entry name" value="Hexapep"/>
    <property type="match status" value="1"/>
</dbReference>
<dbReference type="InterPro" id="IPR041561">
    <property type="entry name" value="PglD_N"/>
</dbReference>
<gene>
    <name evidence="5" type="ordered locus">Dfer_3630</name>
</gene>
<accession>C6VV12</accession>
<dbReference type="Gene3D" id="2.160.10.10">
    <property type="entry name" value="Hexapeptide repeat proteins"/>
    <property type="match status" value="1"/>
</dbReference>
<evidence type="ECO:0000313" key="5">
    <source>
        <dbReference type="EMBL" id="ACT94835.1"/>
    </source>
</evidence>
<dbReference type="EMBL" id="CP001619">
    <property type="protein sequence ID" value="ACT94835.1"/>
    <property type="molecule type" value="Genomic_DNA"/>
</dbReference>
<comment type="similarity">
    <text evidence="1">Belongs to the transferase hexapeptide repeat family.</text>
</comment>
<evidence type="ECO:0000256" key="1">
    <source>
        <dbReference type="ARBA" id="ARBA00007274"/>
    </source>
</evidence>
<sequence length="196" mass="20257">MLIFGAGGHAKVVWSILSACGTPVNGLFDDHWQYVDLHSLQLPRAYDHAWRSEDELIIAIGDNSIRRRIAERVSHSFGKAIHPTAIVDATVLIGPGGVVVQRAVIQADCRLGEHVIVNTGAIVDHECVLGDFVHIGPGATLCGGVHVGAGTLAGAGCVVAPGVNVGKGCVIGAGAVVIRDLPDFAKLAGNPAKVIS</sequence>
<organism evidence="5 6">
    <name type="scientific">Dyadobacter fermentans (strain ATCC 700827 / DSM 18053 / CIP 107007 / KCTC 52180 / NS114)</name>
    <dbReference type="NCBI Taxonomy" id="471854"/>
    <lineage>
        <taxon>Bacteria</taxon>
        <taxon>Pseudomonadati</taxon>
        <taxon>Bacteroidota</taxon>
        <taxon>Cytophagia</taxon>
        <taxon>Cytophagales</taxon>
        <taxon>Spirosomataceae</taxon>
        <taxon>Dyadobacter</taxon>
    </lineage>
</organism>
<dbReference type="KEGG" id="dfe:Dfer_3630"/>
<dbReference type="OrthoDB" id="708224at2"/>
<evidence type="ECO:0000313" key="6">
    <source>
        <dbReference type="Proteomes" id="UP000002011"/>
    </source>
</evidence>
<dbReference type="eggNOG" id="COG0110">
    <property type="taxonomic scope" value="Bacteria"/>
</dbReference>
<evidence type="ECO:0000259" key="4">
    <source>
        <dbReference type="Pfam" id="PF17836"/>
    </source>
</evidence>
<dbReference type="Gene3D" id="3.40.50.20">
    <property type="match status" value="1"/>
</dbReference>
<feature type="active site" description="Proton acceptor" evidence="2">
    <location>
        <position position="125"/>
    </location>
</feature>
<dbReference type="InterPro" id="IPR001451">
    <property type="entry name" value="Hexapep"/>
</dbReference>
<evidence type="ECO:0000256" key="2">
    <source>
        <dbReference type="PIRSR" id="PIRSR620019-1"/>
    </source>
</evidence>
<dbReference type="Proteomes" id="UP000002011">
    <property type="component" value="Chromosome"/>
</dbReference>
<name>C6VV12_DYAFD</name>
<proteinExistence type="inferred from homology"/>
<feature type="domain" description="PglD N-terminal" evidence="4">
    <location>
        <begin position="2"/>
        <end position="73"/>
    </location>
</feature>
<dbReference type="AlphaFoldDB" id="C6VV12"/>
<dbReference type="NCBIfam" id="TIGR03570">
    <property type="entry name" value="NeuD_NnaD"/>
    <property type="match status" value="1"/>
</dbReference>
<dbReference type="InterPro" id="IPR020019">
    <property type="entry name" value="AcTrfase_PglD-like"/>
</dbReference>
<dbReference type="PANTHER" id="PTHR43300">
    <property type="entry name" value="ACETYLTRANSFERASE"/>
    <property type="match status" value="1"/>
</dbReference>
<dbReference type="CDD" id="cd03360">
    <property type="entry name" value="LbH_AT_putative"/>
    <property type="match status" value="1"/>
</dbReference>
<dbReference type="InterPro" id="IPR011004">
    <property type="entry name" value="Trimer_LpxA-like_sf"/>
</dbReference>
<feature type="binding site" evidence="3">
    <location>
        <position position="134"/>
    </location>
    <ligand>
        <name>acetyl-CoA</name>
        <dbReference type="ChEBI" id="CHEBI:57288"/>
    </ligand>
</feature>
<feature type="site" description="Increases basicity of active site His" evidence="2">
    <location>
        <position position="126"/>
    </location>
</feature>
<dbReference type="GO" id="GO:0016740">
    <property type="term" value="F:transferase activity"/>
    <property type="evidence" value="ECO:0007669"/>
    <property type="project" value="UniProtKB-KW"/>
</dbReference>
<dbReference type="STRING" id="471854.Dfer_3630"/>
<dbReference type="RefSeq" id="WP_015813079.1">
    <property type="nucleotide sequence ID" value="NC_013037.1"/>
</dbReference>
<keyword evidence="6" id="KW-1185">Reference proteome</keyword>
<feature type="binding site" evidence="3">
    <location>
        <position position="61"/>
    </location>
    <ligand>
        <name>substrate</name>
    </ligand>
</feature>
<keyword evidence="5" id="KW-0808">Transferase</keyword>
<dbReference type="InterPro" id="IPR050179">
    <property type="entry name" value="Trans_hexapeptide_repeat"/>
</dbReference>
<dbReference type="PANTHER" id="PTHR43300:SF7">
    <property type="entry name" value="UDP-N-ACETYLBACILLOSAMINE N-ACETYLTRANSFERASE"/>
    <property type="match status" value="1"/>
</dbReference>
<evidence type="ECO:0000256" key="3">
    <source>
        <dbReference type="PIRSR" id="PIRSR620019-2"/>
    </source>
</evidence>
<reference evidence="5 6" key="1">
    <citation type="journal article" date="2009" name="Stand. Genomic Sci.">
        <title>Complete genome sequence of Dyadobacter fermentans type strain (NS114).</title>
        <authorList>
            <person name="Lang E."/>
            <person name="Lapidus A."/>
            <person name="Chertkov O."/>
            <person name="Brettin T."/>
            <person name="Detter J.C."/>
            <person name="Han C."/>
            <person name="Copeland A."/>
            <person name="Glavina Del Rio T."/>
            <person name="Nolan M."/>
            <person name="Chen F."/>
            <person name="Lucas S."/>
            <person name="Tice H."/>
            <person name="Cheng J.F."/>
            <person name="Land M."/>
            <person name="Hauser L."/>
            <person name="Chang Y.J."/>
            <person name="Jeffries C.D."/>
            <person name="Kopitz M."/>
            <person name="Bruce D."/>
            <person name="Goodwin L."/>
            <person name="Pitluck S."/>
            <person name="Ovchinnikova G."/>
            <person name="Pati A."/>
            <person name="Ivanova N."/>
            <person name="Mavrommatis K."/>
            <person name="Chen A."/>
            <person name="Palaniappan K."/>
            <person name="Chain P."/>
            <person name="Bristow J."/>
            <person name="Eisen J.A."/>
            <person name="Markowitz V."/>
            <person name="Hugenholtz P."/>
            <person name="Goker M."/>
            <person name="Rohde M."/>
            <person name="Kyrpides N.C."/>
            <person name="Klenk H.P."/>
        </authorList>
    </citation>
    <scope>NUCLEOTIDE SEQUENCE [LARGE SCALE GENOMIC DNA]</scope>
    <source>
        <strain evidence="6">ATCC 700827 / DSM 18053 / CIP 107007 / KCTC 52180 / NS114</strain>
    </source>
</reference>